<reference evidence="1 2" key="1">
    <citation type="submission" date="2014-11" db="EMBL/GenBank/DDBJ databases">
        <title>Genetic blueprint of the zoonotic pathogen Toxocara canis.</title>
        <authorList>
            <person name="Zhu X.-Q."/>
            <person name="Korhonen P.K."/>
            <person name="Cai H."/>
            <person name="Young N.D."/>
            <person name="Nejsum P."/>
            <person name="von Samson-Himmelstjerna G."/>
            <person name="Boag P.R."/>
            <person name="Tan P."/>
            <person name="Li Q."/>
            <person name="Min J."/>
            <person name="Yang Y."/>
            <person name="Wang X."/>
            <person name="Fang X."/>
            <person name="Hall R.S."/>
            <person name="Hofmann A."/>
            <person name="Sternberg P.W."/>
            <person name="Jex A.R."/>
            <person name="Gasser R.B."/>
        </authorList>
    </citation>
    <scope>NUCLEOTIDE SEQUENCE [LARGE SCALE GENOMIC DNA]</scope>
    <source>
        <strain evidence="1">PN_DK_2014</strain>
    </source>
</reference>
<evidence type="ECO:0000313" key="1">
    <source>
        <dbReference type="EMBL" id="KHN86536.1"/>
    </source>
</evidence>
<comment type="caution">
    <text evidence="1">The sequence shown here is derived from an EMBL/GenBank/DDBJ whole genome shotgun (WGS) entry which is preliminary data.</text>
</comment>
<keyword evidence="2" id="KW-1185">Reference proteome</keyword>
<sequence>MHFTANSANTLHNAAAVILPLASFHSITPRGLIELKYPQELDCSQPFSPLSIFLAIRRNIYRAPGDHLVRSWVAAHNECFIGTDFLNIFKEQPKILDGLPLQTAQ</sequence>
<proteinExistence type="predicted"/>
<name>A0A0B2VSK2_TOXCA</name>
<accession>A0A0B2VSK2</accession>
<dbReference type="EMBL" id="JPKZ01000595">
    <property type="protein sequence ID" value="KHN86536.1"/>
    <property type="molecule type" value="Genomic_DNA"/>
</dbReference>
<dbReference type="AlphaFoldDB" id="A0A0B2VSK2"/>
<feature type="non-terminal residue" evidence="1">
    <location>
        <position position="105"/>
    </location>
</feature>
<gene>
    <name evidence="1" type="ORF">Tcan_00656</name>
</gene>
<protein>
    <submittedName>
        <fullName evidence="1">Uncharacterized protein</fullName>
    </submittedName>
</protein>
<evidence type="ECO:0000313" key="2">
    <source>
        <dbReference type="Proteomes" id="UP000031036"/>
    </source>
</evidence>
<dbReference type="Proteomes" id="UP000031036">
    <property type="component" value="Unassembled WGS sequence"/>
</dbReference>
<organism evidence="1 2">
    <name type="scientific">Toxocara canis</name>
    <name type="common">Canine roundworm</name>
    <dbReference type="NCBI Taxonomy" id="6265"/>
    <lineage>
        <taxon>Eukaryota</taxon>
        <taxon>Metazoa</taxon>
        <taxon>Ecdysozoa</taxon>
        <taxon>Nematoda</taxon>
        <taxon>Chromadorea</taxon>
        <taxon>Rhabditida</taxon>
        <taxon>Spirurina</taxon>
        <taxon>Ascaridomorpha</taxon>
        <taxon>Ascaridoidea</taxon>
        <taxon>Toxocaridae</taxon>
        <taxon>Toxocara</taxon>
    </lineage>
</organism>